<protein>
    <submittedName>
        <fullName evidence="11">Phosphatidylinositol:ceramide inositolphosphotransferase</fullName>
    </submittedName>
</protein>
<comment type="similarity">
    <text evidence="2">Belongs to the sphingomyelin synthase family.</text>
</comment>
<dbReference type="GO" id="GO:0046513">
    <property type="term" value="P:ceramide biosynthetic process"/>
    <property type="evidence" value="ECO:0007669"/>
    <property type="project" value="TreeGrafter"/>
</dbReference>
<evidence type="ECO:0000256" key="1">
    <source>
        <dbReference type="ARBA" id="ARBA00004141"/>
    </source>
</evidence>
<evidence type="ECO:0000256" key="6">
    <source>
        <dbReference type="ARBA" id="ARBA00022989"/>
    </source>
</evidence>
<keyword evidence="5" id="KW-0746">Sphingolipid metabolism</keyword>
<dbReference type="Proteomes" id="UP000241890">
    <property type="component" value="Unassembled WGS sequence"/>
</dbReference>
<keyword evidence="6 9" id="KW-1133">Transmembrane helix</keyword>
<dbReference type="GO" id="GO:0033188">
    <property type="term" value="F:sphingomyelin synthase activity"/>
    <property type="evidence" value="ECO:0007669"/>
    <property type="project" value="TreeGrafter"/>
</dbReference>
<sequence>MAERAEAERRGGIAYDGDDGLAAPLLRGLAALSDVRQDIEGNDEPAIENAWVYEEALRLRKRAPQLVAGVAYLAYFGMMVFRNLAFYRVDTSADTYLIMLVLGHSLRFATYITTSLPGPTEMCLEASAADARPKTPLEIFITRMPWRVEANCGDLLFSGRIFQAAVIWKFFQRHAREVFAWSAFSHYLSLATLALLTLLMALFMLLRRNTYSEDIVLGLAIAPLLYHFITHKFGFR</sequence>
<dbReference type="PANTHER" id="PTHR21290:SF25">
    <property type="entry name" value="SPHINGOMYELIN SYNTHASE-RELATED PROTEIN 1"/>
    <property type="match status" value="1"/>
</dbReference>
<reference evidence="11 12" key="1">
    <citation type="submission" date="2017-12" db="EMBL/GenBank/DDBJ databases">
        <title>Sequencing, de novo assembly and annotation of complete genome of a new Thraustochytrid species, strain FCC1311.</title>
        <authorList>
            <person name="Sedici K."/>
            <person name="Godart F."/>
            <person name="Aiese Cigliano R."/>
            <person name="Sanseverino W."/>
            <person name="Barakat M."/>
            <person name="Ortet P."/>
            <person name="Marechal E."/>
            <person name="Cagnac O."/>
            <person name="Amato A."/>
        </authorList>
    </citation>
    <scope>NUCLEOTIDE SEQUENCE [LARGE SCALE GENOMIC DNA]</scope>
</reference>
<feature type="domain" description="Sphingomyelin synthase-like" evidence="10">
    <location>
        <begin position="151"/>
        <end position="231"/>
    </location>
</feature>
<keyword evidence="3 11" id="KW-0808">Transferase</keyword>
<dbReference type="GO" id="GO:0000139">
    <property type="term" value="C:Golgi membrane"/>
    <property type="evidence" value="ECO:0007669"/>
    <property type="project" value="TreeGrafter"/>
</dbReference>
<dbReference type="Pfam" id="PF14360">
    <property type="entry name" value="PAP2_C"/>
    <property type="match status" value="1"/>
</dbReference>
<dbReference type="PANTHER" id="PTHR21290">
    <property type="entry name" value="SPHINGOMYELIN SYNTHETASE"/>
    <property type="match status" value="1"/>
</dbReference>
<name>A0A2R5GU93_9STRA</name>
<evidence type="ECO:0000256" key="5">
    <source>
        <dbReference type="ARBA" id="ARBA00022919"/>
    </source>
</evidence>
<keyword evidence="4 9" id="KW-0812">Transmembrane</keyword>
<dbReference type="GO" id="GO:0005789">
    <property type="term" value="C:endoplasmic reticulum membrane"/>
    <property type="evidence" value="ECO:0007669"/>
    <property type="project" value="TreeGrafter"/>
</dbReference>
<evidence type="ECO:0000256" key="4">
    <source>
        <dbReference type="ARBA" id="ARBA00022692"/>
    </source>
</evidence>
<feature type="transmembrane region" description="Helical" evidence="9">
    <location>
        <begin position="96"/>
        <end position="114"/>
    </location>
</feature>
<evidence type="ECO:0000259" key="10">
    <source>
        <dbReference type="Pfam" id="PF14360"/>
    </source>
</evidence>
<dbReference type="InterPro" id="IPR025749">
    <property type="entry name" value="Sphingomyelin_synth-like_dom"/>
</dbReference>
<gene>
    <name evidence="11" type="ORF">FCC1311_076882</name>
</gene>
<evidence type="ECO:0000256" key="8">
    <source>
        <dbReference type="ARBA" id="ARBA00023136"/>
    </source>
</evidence>
<dbReference type="GO" id="GO:0005886">
    <property type="term" value="C:plasma membrane"/>
    <property type="evidence" value="ECO:0007669"/>
    <property type="project" value="TreeGrafter"/>
</dbReference>
<evidence type="ECO:0000256" key="2">
    <source>
        <dbReference type="ARBA" id="ARBA00005441"/>
    </source>
</evidence>
<evidence type="ECO:0000313" key="11">
    <source>
        <dbReference type="EMBL" id="GBG31464.1"/>
    </source>
</evidence>
<dbReference type="EMBL" id="BEYU01000099">
    <property type="protein sequence ID" value="GBG31464.1"/>
    <property type="molecule type" value="Genomic_DNA"/>
</dbReference>
<comment type="caution">
    <text evidence="11">The sequence shown here is derived from an EMBL/GenBank/DDBJ whole genome shotgun (WGS) entry which is preliminary data.</text>
</comment>
<evidence type="ECO:0000256" key="7">
    <source>
        <dbReference type="ARBA" id="ARBA00023098"/>
    </source>
</evidence>
<feature type="transmembrane region" description="Helical" evidence="9">
    <location>
        <begin position="178"/>
        <end position="203"/>
    </location>
</feature>
<dbReference type="AlphaFoldDB" id="A0A2R5GU93"/>
<feature type="transmembrane region" description="Helical" evidence="9">
    <location>
        <begin position="215"/>
        <end position="235"/>
    </location>
</feature>
<accession>A0A2R5GU93</accession>
<dbReference type="InterPro" id="IPR045221">
    <property type="entry name" value="Sphingomyelin_synth-like"/>
</dbReference>
<evidence type="ECO:0000256" key="9">
    <source>
        <dbReference type="SAM" id="Phobius"/>
    </source>
</evidence>
<comment type="subcellular location">
    <subcellularLocation>
        <location evidence="1">Membrane</location>
        <topology evidence="1">Multi-pass membrane protein</topology>
    </subcellularLocation>
</comment>
<dbReference type="InParanoid" id="A0A2R5GU93"/>
<keyword evidence="12" id="KW-1185">Reference proteome</keyword>
<organism evidence="11 12">
    <name type="scientific">Hondaea fermentalgiana</name>
    <dbReference type="NCBI Taxonomy" id="2315210"/>
    <lineage>
        <taxon>Eukaryota</taxon>
        <taxon>Sar</taxon>
        <taxon>Stramenopiles</taxon>
        <taxon>Bigyra</taxon>
        <taxon>Labyrinthulomycetes</taxon>
        <taxon>Thraustochytrida</taxon>
        <taxon>Thraustochytriidae</taxon>
        <taxon>Hondaea</taxon>
    </lineage>
</organism>
<evidence type="ECO:0000256" key="3">
    <source>
        <dbReference type="ARBA" id="ARBA00022679"/>
    </source>
</evidence>
<keyword evidence="8 9" id="KW-0472">Membrane</keyword>
<dbReference type="GO" id="GO:0047493">
    <property type="term" value="F:ceramide cholinephosphotransferase activity"/>
    <property type="evidence" value="ECO:0007669"/>
    <property type="project" value="TreeGrafter"/>
</dbReference>
<keyword evidence="7" id="KW-0443">Lipid metabolism</keyword>
<feature type="transmembrane region" description="Helical" evidence="9">
    <location>
        <begin position="66"/>
        <end position="84"/>
    </location>
</feature>
<proteinExistence type="inferred from homology"/>
<evidence type="ECO:0000313" key="12">
    <source>
        <dbReference type="Proteomes" id="UP000241890"/>
    </source>
</evidence>